<evidence type="ECO:0008006" key="3">
    <source>
        <dbReference type="Google" id="ProtNLM"/>
    </source>
</evidence>
<sequence length="213" mass="24717">MIVIDTKLEKETYVWYASFGSNLSRERFFCYIKGGKPEGSEKVEIGCSDRSLPVKEATHVMHYPLYFAKQSDRWQHQGVAFIGLNHDEKYHTYSRKYLITVGQFMDVVKQENDGADLNIDLDEIMWIGAKTLRDSWYGTILYLGKEDGYPIFTFTADWNLDVPLNKPSHEYLSMIIKGLKTTLKLDDTEIINYLIIKPGIDGHYSRKDIQKLI</sequence>
<evidence type="ECO:0000313" key="1">
    <source>
        <dbReference type="EMBL" id="SFA83884.1"/>
    </source>
</evidence>
<reference evidence="1 2" key="1">
    <citation type="submission" date="2016-10" db="EMBL/GenBank/DDBJ databases">
        <authorList>
            <person name="de Groot N.N."/>
        </authorList>
    </citation>
    <scope>NUCLEOTIDE SEQUENCE [LARGE SCALE GENOMIC DNA]</scope>
    <source>
        <strain evidence="1 2">CGMCC 1.3702</strain>
    </source>
</reference>
<gene>
    <name evidence="1" type="ORF">SAMN04488072_102229</name>
</gene>
<dbReference type="EMBL" id="FOJW01000002">
    <property type="protein sequence ID" value="SFA83884.1"/>
    <property type="molecule type" value="Genomic_DNA"/>
</dbReference>
<dbReference type="STRING" id="237679.SAMN04488072_102229"/>
<protein>
    <recommendedName>
        <fullName evidence="3">Histone deacetylase</fullName>
    </recommendedName>
</protein>
<accession>A0A1I0W5N7</accession>
<keyword evidence="2" id="KW-1185">Reference proteome</keyword>
<dbReference type="Proteomes" id="UP000198642">
    <property type="component" value="Unassembled WGS sequence"/>
</dbReference>
<evidence type="ECO:0000313" key="2">
    <source>
        <dbReference type="Proteomes" id="UP000198642"/>
    </source>
</evidence>
<name>A0A1I0W5N7_9BACI</name>
<proteinExistence type="predicted"/>
<dbReference type="Gene3D" id="3.10.490.10">
    <property type="entry name" value="Gamma-glutamyl cyclotransferase-like"/>
    <property type="match status" value="1"/>
</dbReference>
<organism evidence="1 2">
    <name type="scientific">Lentibacillus halodurans</name>
    <dbReference type="NCBI Taxonomy" id="237679"/>
    <lineage>
        <taxon>Bacteria</taxon>
        <taxon>Bacillati</taxon>
        <taxon>Bacillota</taxon>
        <taxon>Bacilli</taxon>
        <taxon>Bacillales</taxon>
        <taxon>Bacillaceae</taxon>
        <taxon>Lentibacillus</taxon>
    </lineage>
</organism>
<dbReference type="AlphaFoldDB" id="A0A1I0W5N7"/>